<comment type="similarity">
    <text evidence="2">Belongs to the twisted gastrulation protein family.</text>
</comment>
<dbReference type="Pfam" id="PF23782">
    <property type="entry name" value="Tsg_N"/>
    <property type="match status" value="1"/>
</dbReference>
<evidence type="ECO:0000256" key="1">
    <source>
        <dbReference type="ARBA" id="ARBA00004613"/>
    </source>
</evidence>
<keyword evidence="5 7" id="KW-0732">Signal</keyword>
<protein>
    <submittedName>
        <fullName evidence="10">Twisted gastrulation protein</fullName>
    </submittedName>
</protein>
<proteinExistence type="evidence at transcript level"/>
<feature type="domain" description="Tsg N-terminal" evidence="9">
    <location>
        <begin position="22"/>
        <end position="83"/>
    </location>
</feature>
<evidence type="ECO:0000313" key="10">
    <source>
        <dbReference type="EMBL" id="AVK72308.1"/>
    </source>
</evidence>
<evidence type="ECO:0000256" key="5">
    <source>
        <dbReference type="ARBA" id="ARBA00022729"/>
    </source>
</evidence>
<keyword evidence="4" id="KW-0964">Secreted</keyword>
<dbReference type="EMBL" id="KY709757">
    <property type="protein sequence ID" value="AVK72308.1"/>
    <property type="molecule type" value="mRNA"/>
</dbReference>
<feature type="domain" description="Tsg C-terminal" evidence="8">
    <location>
        <begin position="136"/>
        <end position="214"/>
    </location>
</feature>
<evidence type="ECO:0000256" key="4">
    <source>
        <dbReference type="ARBA" id="ARBA00022525"/>
    </source>
</evidence>
<feature type="signal peptide" evidence="7">
    <location>
        <begin position="1"/>
        <end position="19"/>
    </location>
</feature>
<sequence length="221" mass="23461">MNVAFLLAIFLAICQEVEADKCVKLQCISRVSLCTLLGECSCQAGYYAEGGASCPCCGSCKRCLGHTLWEACGCECLGLCSADAKPEFPRGPSTVVLFPGAVTSLFHAMLQLGVGLPWTIIHTPQYEKVASVIGMKPKGSEFESSELKKSGLLTTALCETVFFDACMPREECQTTCRSLGAGGMRFFHGAGCCSCFSADHCADLGTDHIKCALCNKLPPGL</sequence>
<dbReference type="PANTHER" id="PTHR12312:SF16">
    <property type="entry name" value="TWISTED GASTRULATION PROTEIN HOMOLOG 1-A-RELATED"/>
    <property type="match status" value="1"/>
</dbReference>
<evidence type="ECO:0000256" key="7">
    <source>
        <dbReference type="SAM" id="SignalP"/>
    </source>
</evidence>
<dbReference type="InterPro" id="IPR057635">
    <property type="entry name" value="Tsg_N"/>
</dbReference>
<evidence type="ECO:0000259" key="9">
    <source>
        <dbReference type="Pfam" id="PF23782"/>
    </source>
</evidence>
<dbReference type="InterPro" id="IPR006761">
    <property type="entry name" value="Tsg"/>
</dbReference>
<organism evidence="10">
    <name type="scientific">Isodiametra pulchra</name>
    <name type="common">Acoelomorph flatworm</name>
    <name type="synonym">Convoluta pulchra</name>
    <dbReference type="NCBI Taxonomy" id="504439"/>
    <lineage>
        <taxon>Eukaryota</taxon>
        <taxon>Metazoa</taxon>
        <taxon>Xenacoelomorpha</taxon>
        <taxon>Acoelomorpha</taxon>
        <taxon>Acoela</taxon>
        <taxon>Isodiametridae</taxon>
        <taxon>Isodiametra</taxon>
    </lineage>
</organism>
<evidence type="ECO:0000256" key="2">
    <source>
        <dbReference type="ARBA" id="ARBA00010047"/>
    </source>
</evidence>
<evidence type="ECO:0000259" key="8">
    <source>
        <dbReference type="Pfam" id="PF04668"/>
    </source>
</evidence>
<dbReference type="PANTHER" id="PTHR12312">
    <property type="entry name" value="TWISTED GASTRULATION PROTEIN HOMOLOG 1-A-RELATED"/>
    <property type="match status" value="1"/>
</dbReference>
<evidence type="ECO:0000256" key="6">
    <source>
        <dbReference type="ARBA" id="ARBA00023180"/>
    </source>
</evidence>
<accession>A0A2P1DV89</accession>
<dbReference type="GO" id="GO:0030510">
    <property type="term" value="P:regulation of BMP signaling pathway"/>
    <property type="evidence" value="ECO:0007669"/>
    <property type="project" value="TreeGrafter"/>
</dbReference>
<keyword evidence="3" id="KW-0217">Developmental protein</keyword>
<evidence type="ECO:0000256" key="3">
    <source>
        <dbReference type="ARBA" id="ARBA00022473"/>
    </source>
</evidence>
<reference evidence="10" key="1">
    <citation type="journal article" date="2018" name="Nature">
        <title>Convergent evolution of bilaterian nerve cords.</title>
        <authorList>
            <person name="Martin-Duran J.M."/>
            <person name="Pang K."/>
            <person name="Borve A."/>
            <person name="Le H.S."/>
            <person name="Furu A."/>
            <person name="Cannon J.T."/>
            <person name="Jondelius U."/>
            <person name="Hejnol A."/>
        </authorList>
    </citation>
    <scope>NUCLEOTIDE SEQUENCE</scope>
</reference>
<name>A0A2P1DV89_ISOPU</name>
<keyword evidence="6" id="KW-0325">Glycoprotein</keyword>
<dbReference type="Pfam" id="PF04668">
    <property type="entry name" value="Tsg"/>
    <property type="match status" value="1"/>
</dbReference>
<dbReference type="GO" id="GO:0005615">
    <property type="term" value="C:extracellular space"/>
    <property type="evidence" value="ECO:0007669"/>
    <property type="project" value="TreeGrafter"/>
</dbReference>
<feature type="chain" id="PRO_5015177446" evidence="7">
    <location>
        <begin position="20"/>
        <end position="221"/>
    </location>
</feature>
<comment type="subcellular location">
    <subcellularLocation>
        <location evidence="1">Secreted</location>
    </subcellularLocation>
</comment>
<dbReference type="AlphaFoldDB" id="A0A2P1DV89"/>
<dbReference type="InterPro" id="IPR057726">
    <property type="entry name" value="Tsg_C"/>
</dbReference>